<dbReference type="CDD" id="cd09279">
    <property type="entry name" value="RNase_HI_like"/>
    <property type="match status" value="1"/>
</dbReference>
<dbReference type="Gene3D" id="3.30.70.270">
    <property type="match status" value="2"/>
</dbReference>
<dbReference type="Gene3D" id="2.40.70.10">
    <property type="entry name" value="Acid Proteases"/>
    <property type="match status" value="1"/>
</dbReference>
<dbReference type="Pfam" id="PF00078">
    <property type="entry name" value="RVT_1"/>
    <property type="match status" value="1"/>
</dbReference>
<feature type="region of interest" description="Disordered" evidence="6">
    <location>
        <begin position="332"/>
        <end position="388"/>
    </location>
</feature>
<dbReference type="Gene3D" id="3.30.420.10">
    <property type="entry name" value="Ribonuclease H-like superfamily/Ribonuclease H"/>
    <property type="match status" value="2"/>
</dbReference>
<dbReference type="CDD" id="cd00303">
    <property type="entry name" value="retropepsin_like"/>
    <property type="match status" value="1"/>
</dbReference>
<dbReference type="InterPro" id="IPR000477">
    <property type="entry name" value="RT_dom"/>
</dbReference>
<keyword evidence="1" id="KW-0808">Transferase</keyword>
<dbReference type="GO" id="GO:0016779">
    <property type="term" value="F:nucleotidyltransferase activity"/>
    <property type="evidence" value="ECO:0007669"/>
    <property type="project" value="UniProtKB-KW"/>
</dbReference>
<dbReference type="GO" id="GO:0004519">
    <property type="term" value="F:endonuclease activity"/>
    <property type="evidence" value="ECO:0007669"/>
    <property type="project" value="UniProtKB-KW"/>
</dbReference>
<evidence type="ECO:0000256" key="5">
    <source>
        <dbReference type="ARBA" id="ARBA00023268"/>
    </source>
</evidence>
<dbReference type="CDD" id="cd01647">
    <property type="entry name" value="RT_LTR"/>
    <property type="match status" value="1"/>
</dbReference>
<proteinExistence type="predicted"/>
<dbReference type="InterPro" id="IPR012337">
    <property type="entry name" value="RNaseH-like_sf"/>
</dbReference>
<accession>Q94I49</accession>
<evidence type="ECO:0000256" key="2">
    <source>
        <dbReference type="ARBA" id="ARBA00022695"/>
    </source>
</evidence>
<feature type="compositionally biased region" description="Polar residues" evidence="6">
    <location>
        <begin position="258"/>
        <end position="275"/>
    </location>
</feature>
<evidence type="ECO:0000256" key="1">
    <source>
        <dbReference type="ARBA" id="ARBA00022679"/>
    </source>
</evidence>
<dbReference type="PROSITE" id="PS50994">
    <property type="entry name" value="INTEGRASE"/>
    <property type="match status" value="1"/>
</dbReference>
<feature type="compositionally biased region" description="Polar residues" evidence="6">
    <location>
        <begin position="333"/>
        <end position="358"/>
    </location>
</feature>
<dbReference type="SUPFAM" id="SSF53098">
    <property type="entry name" value="Ribonuclease H-like"/>
    <property type="match status" value="2"/>
</dbReference>
<gene>
    <name evidence="8" type="primary">OSJNBa0050N08.1</name>
</gene>
<keyword evidence="5" id="KW-0511">Multifunctional enzyme</keyword>
<dbReference type="InterPro" id="IPR041577">
    <property type="entry name" value="RT_RNaseH_2"/>
</dbReference>
<dbReference type="PANTHER" id="PTHR37984:SF5">
    <property type="entry name" value="PROTEIN NYNRIN-LIKE"/>
    <property type="match status" value="1"/>
</dbReference>
<dbReference type="InterPro" id="IPR043502">
    <property type="entry name" value="DNA/RNA_pol_sf"/>
</dbReference>
<keyword evidence="2" id="KW-0548">Nucleotidyltransferase</keyword>
<dbReference type="GO" id="GO:0015074">
    <property type="term" value="P:DNA integration"/>
    <property type="evidence" value="ECO:0007669"/>
    <property type="project" value="InterPro"/>
</dbReference>
<dbReference type="EMBL" id="AC021891">
    <property type="protein sequence ID" value="AAK50400.1"/>
    <property type="molecule type" value="Genomic_DNA"/>
</dbReference>
<dbReference type="GO" id="GO:0003676">
    <property type="term" value="F:nucleic acid binding"/>
    <property type="evidence" value="ECO:0007669"/>
    <property type="project" value="InterPro"/>
</dbReference>
<evidence type="ECO:0000256" key="4">
    <source>
        <dbReference type="ARBA" id="ARBA00022759"/>
    </source>
</evidence>
<reference evidence="9" key="2">
    <citation type="journal article" date="2008" name="Nucleic Acids Res.">
        <title>The rice annotation project database (RAP-DB): 2008 update.</title>
        <authorList>
            <consortium name="The rice annotation project (RAP)"/>
        </authorList>
    </citation>
    <scope>GENOME REANNOTATION</scope>
    <source>
        <strain evidence="9">cv. Nipponbare</strain>
    </source>
</reference>
<dbReference type="Gene3D" id="3.10.10.10">
    <property type="entry name" value="HIV Type 1 Reverse Transcriptase, subunit A, domain 1"/>
    <property type="match status" value="1"/>
</dbReference>
<evidence type="ECO:0000313" key="8">
    <source>
        <dbReference type="EMBL" id="AAK50400.1"/>
    </source>
</evidence>
<dbReference type="Pfam" id="PF00665">
    <property type="entry name" value="rve"/>
    <property type="match status" value="1"/>
</dbReference>
<feature type="region of interest" description="Disordered" evidence="6">
    <location>
        <begin position="254"/>
        <end position="275"/>
    </location>
</feature>
<feature type="domain" description="Integrase catalytic" evidence="7">
    <location>
        <begin position="1129"/>
        <end position="1271"/>
    </location>
</feature>
<dbReference type="InterPro" id="IPR001584">
    <property type="entry name" value="Integrase_cat-core"/>
</dbReference>
<organism evidence="8 9">
    <name type="scientific">Oryza sativa subsp. japonica</name>
    <name type="common">Rice</name>
    <dbReference type="NCBI Taxonomy" id="39947"/>
    <lineage>
        <taxon>Eukaryota</taxon>
        <taxon>Viridiplantae</taxon>
        <taxon>Streptophyta</taxon>
        <taxon>Embryophyta</taxon>
        <taxon>Tracheophyta</taxon>
        <taxon>Spermatophyta</taxon>
        <taxon>Magnoliopsida</taxon>
        <taxon>Liliopsida</taxon>
        <taxon>Poales</taxon>
        <taxon>Poaceae</taxon>
        <taxon>BOP clade</taxon>
        <taxon>Oryzoideae</taxon>
        <taxon>Oryzeae</taxon>
        <taxon>Oryzinae</taxon>
        <taxon>Oryza</taxon>
        <taxon>Oryza sativa</taxon>
    </lineage>
</organism>
<keyword evidence="3" id="KW-0540">Nuclease</keyword>
<reference evidence="9" key="1">
    <citation type="journal article" date="2005" name="Nature">
        <title>The map-based sequence of the rice genome.</title>
        <authorList>
            <consortium name="International rice genome sequencing project (IRGSP)"/>
            <person name="Matsumoto T."/>
            <person name="Wu J."/>
            <person name="Kanamori H."/>
            <person name="Katayose Y."/>
            <person name="Fujisawa M."/>
            <person name="Namiki N."/>
            <person name="Mizuno H."/>
            <person name="Yamamoto K."/>
            <person name="Antonio B.A."/>
            <person name="Baba T."/>
            <person name="Sakata K."/>
            <person name="Nagamura Y."/>
            <person name="Aoki H."/>
            <person name="Arikawa K."/>
            <person name="Arita K."/>
            <person name="Bito T."/>
            <person name="Chiden Y."/>
            <person name="Fujitsuka N."/>
            <person name="Fukunaka R."/>
            <person name="Hamada M."/>
            <person name="Harada C."/>
            <person name="Hayashi A."/>
            <person name="Hijishita S."/>
            <person name="Honda M."/>
            <person name="Hosokawa S."/>
            <person name="Ichikawa Y."/>
            <person name="Idonuma A."/>
            <person name="Iijima M."/>
            <person name="Ikeda M."/>
            <person name="Ikeno M."/>
            <person name="Ito K."/>
            <person name="Ito S."/>
            <person name="Ito T."/>
            <person name="Ito Y."/>
            <person name="Ito Y."/>
            <person name="Iwabuchi A."/>
            <person name="Kamiya K."/>
            <person name="Karasawa W."/>
            <person name="Kurita K."/>
            <person name="Katagiri S."/>
            <person name="Kikuta A."/>
            <person name="Kobayashi H."/>
            <person name="Kobayashi N."/>
            <person name="Machita K."/>
            <person name="Maehara T."/>
            <person name="Masukawa M."/>
            <person name="Mizubayashi T."/>
            <person name="Mukai Y."/>
            <person name="Nagasaki H."/>
            <person name="Nagata Y."/>
            <person name="Naito S."/>
            <person name="Nakashima M."/>
            <person name="Nakama Y."/>
            <person name="Nakamichi Y."/>
            <person name="Nakamura M."/>
            <person name="Meguro A."/>
            <person name="Negishi M."/>
            <person name="Ohta I."/>
            <person name="Ohta T."/>
            <person name="Okamoto M."/>
            <person name="Ono N."/>
            <person name="Saji S."/>
            <person name="Sakaguchi M."/>
            <person name="Sakai K."/>
            <person name="Shibata M."/>
            <person name="Shimokawa T."/>
            <person name="Song J."/>
            <person name="Takazaki Y."/>
            <person name="Terasawa K."/>
            <person name="Tsugane M."/>
            <person name="Tsuji K."/>
            <person name="Ueda S."/>
            <person name="Waki K."/>
            <person name="Yamagata H."/>
            <person name="Yamamoto M."/>
            <person name="Yamamoto S."/>
            <person name="Yamane H."/>
            <person name="Yoshiki S."/>
            <person name="Yoshihara R."/>
            <person name="Yukawa K."/>
            <person name="Zhong H."/>
            <person name="Yano M."/>
            <person name="Yuan Q."/>
            <person name="Ouyang S."/>
            <person name="Liu J."/>
            <person name="Jones K.M."/>
            <person name="Gansberger K."/>
            <person name="Moffat K."/>
            <person name="Hill J."/>
            <person name="Bera J."/>
            <person name="Fadrosh D."/>
            <person name="Jin S."/>
            <person name="Johri S."/>
            <person name="Kim M."/>
            <person name="Overton L."/>
            <person name="Reardon M."/>
            <person name="Tsitrin T."/>
            <person name="Vuong H."/>
            <person name="Weaver B."/>
            <person name="Ciecko A."/>
            <person name="Tallon L."/>
            <person name="Jackson J."/>
            <person name="Pai G."/>
            <person name="Aken S.V."/>
            <person name="Utterback T."/>
            <person name="Reidmuller S."/>
            <person name="Feldblyum T."/>
            <person name="Hsiao J."/>
            <person name="Zismann V."/>
            <person name="Iobst S."/>
            <person name="de Vazeille A.R."/>
            <person name="Buell C.R."/>
            <person name="Ying K."/>
            <person name="Li Y."/>
            <person name="Lu T."/>
            <person name="Huang Y."/>
            <person name="Zhao Q."/>
            <person name="Feng Q."/>
            <person name="Zhang L."/>
            <person name="Zhu J."/>
            <person name="Weng Q."/>
            <person name="Mu J."/>
            <person name="Lu Y."/>
            <person name="Fan D."/>
            <person name="Liu Y."/>
            <person name="Guan J."/>
            <person name="Zhang Y."/>
            <person name="Yu S."/>
            <person name="Liu X."/>
            <person name="Zhang Y."/>
            <person name="Hong G."/>
            <person name="Han B."/>
            <person name="Choisne N."/>
            <person name="Demange N."/>
            <person name="Orjeda G."/>
            <person name="Samain S."/>
            <person name="Cattolico L."/>
            <person name="Pelletier E."/>
            <person name="Couloux A."/>
            <person name="Segurens B."/>
            <person name="Wincker P."/>
            <person name="D'Hont A."/>
            <person name="Scarpelli C."/>
            <person name="Weissenbach J."/>
            <person name="Salanoubat M."/>
            <person name="Quetier F."/>
            <person name="Yu Y."/>
            <person name="Kim H.R."/>
            <person name="Rambo T."/>
            <person name="Currie J."/>
            <person name="Collura K."/>
            <person name="Luo M."/>
            <person name="Yang T."/>
            <person name="Ammiraju J.S.S."/>
            <person name="Engler F."/>
            <person name="Soderlund C."/>
            <person name="Wing R.A."/>
            <person name="Palmer L.E."/>
            <person name="de la Bastide M."/>
            <person name="Spiegel L."/>
            <person name="Nascimento L."/>
            <person name="Zutavern T."/>
            <person name="O'Shaughnessy A."/>
            <person name="Dike S."/>
            <person name="Dedhia N."/>
            <person name="Preston R."/>
            <person name="Balija V."/>
            <person name="McCombie W.R."/>
            <person name="Chow T."/>
            <person name="Chen H."/>
            <person name="Chung M."/>
            <person name="Chen C."/>
            <person name="Shaw J."/>
            <person name="Wu H."/>
            <person name="Hsiao K."/>
            <person name="Chao Y."/>
            <person name="Chu M."/>
            <person name="Cheng C."/>
            <person name="Hour A."/>
            <person name="Lee P."/>
            <person name="Lin S."/>
            <person name="Lin Y."/>
            <person name="Liou J."/>
            <person name="Liu S."/>
            <person name="Hsing Y."/>
            <person name="Raghuvanshi S."/>
            <person name="Mohanty A."/>
            <person name="Bharti A.K."/>
            <person name="Gaur A."/>
            <person name="Gupta V."/>
            <person name="Kumar D."/>
            <person name="Ravi V."/>
            <person name="Vij S."/>
            <person name="Kapur A."/>
            <person name="Khurana P."/>
            <person name="Khurana P."/>
            <person name="Khurana J.P."/>
            <person name="Tyagi A.K."/>
            <person name="Gaikwad K."/>
            <person name="Singh A."/>
            <person name="Dalal V."/>
            <person name="Srivastava S."/>
            <person name="Dixit A."/>
            <person name="Pal A.K."/>
            <person name="Ghazi I.A."/>
            <person name="Yadav M."/>
            <person name="Pandit A."/>
            <person name="Bhargava A."/>
            <person name="Sureshbabu K."/>
            <person name="Batra K."/>
            <person name="Sharma T.R."/>
            <person name="Mohapatra T."/>
            <person name="Singh N.K."/>
            <person name="Messing J."/>
            <person name="Nelson A.B."/>
            <person name="Fuks G."/>
            <person name="Kavchok S."/>
            <person name="Keizer G."/>
            <person name="Linton E."/>
            <person name="Llaca V."/>
            <person name="Song R."/>
            <person name="Tanyolac B."/>
            <person name="Young S."/>
            <person name="Ho-Il K."/>
            <person name="Hahn J.H."/>
            <person name="Sangsakoo G."/>
            <person name="Vanavichit A."/>
            <person name="de Mattos Luiz.A.T."/>
            <person name="Zimmer P.D."/>
            <person name="Malone G."/>
            <person name="Dellagostin O."/>
            <person name="de Oliveira A.C."/>
            <person name="Bevan M."/>
            <person name="Bancroft I."/>
            <person name="Minx P."/>
            <person name="Cordum H."/>
            <person name="Wilson R."/>
            <person name="Cheng Z."/>
            <person name="Jin W."/>
            <person name="Jiang J."/>
            <person name="Leong S.A."/>
            <person name="Iwama H."/>
            <person name="Gojobori T."/>
            <person name="Itoh T."/>
            <person name="Niimura Y."/>
            <person name="Fujii Y."/>
            <person name="Habara T."/>
            <person name="Sakai H."/>
            <person name="Sato Y."/>
            <person name="Wilson G."/>
            <person name="Kumar K."/>
            <person name="McCouch S."/>
            <person name="Juretic N."/>
            <person name="Hoen D."/>
            <person name="Wright S."/>
            <person name="Bruskiewich R."/>
            <person name="Bureau T."/>
            <person name="Miyao A."/>
            <person name="Hirochika H."/>
            <person name="Nishikawa T."/>
            <person name="Kadowaki K."/>
            <person name="Sugiura M."/>
            <person name="Burr B."/>
            <person name="Sasaki T."/>
        </authorList>
    </citation>
    <scope>NUCLEOTIDE SEQUENCE [LARGE SCALE GENOMIC DNA]</scope>
    <source>
        <strain evidence="9">cv. Nipponbare</strain>
    </source>
</reference>
<evidence type="ECO:0000313" key="9">
    <source>
        <dbReference type="Proteomes" id="UP000000763"/>
    </source>
</evidence>
<dbReference type="Pfam" id="PF03732">
    <property type="entry name" value="Retrotrans_gag"/>
    <property type="match status" value="1"/>
</dbReference>
<evidence type="ECO:0000256" key="6">
    <source>
        <dbReference type="SAM" id="MobiDB-lite"/>
    </source>
</evidence>
<dbReference type="InterPro" id="IPR036397">
    <property type="entry name" value="RNaseH_sf"/>
</dbReference>
<name>Q94I49_ORYSJ</name>
<dbReference type="Pfam" id="PF17919">
    <property type="entry name" value="RT_RNaseH_2"/>
    <property type="match status" value="1"/>
</dbReference>
<dbReference type="InterPro" id="IPR021109">
    <property type="entry name" value="Peptidase_aspartic_dom_sf"/>
</dbReference>
<dbReference type="PANTHER" id="PTHR37984">
    <property type="entry name" value="PROTEIN CBG26694"/>
    <property type="match status" value="1"/>
</dbReference>
<protein>
    <submittedName>
        <fullName evidence="8">Retroelement</fullName>
    </submittedName>
</protein>
<dbReference type="Proteomes" id="UP000000763">
    <property type="component" value="Chromosome 10"/>
</dbReference>
<dbReference type="InterPro" id="IPR043128">
    <property type="entry name" value="Rev_trsase/Diguanyl_cyclase"/>
</dbReference>
<dbReference type="InterPro" id="IPR005162">
    <property type="entry name" value="Retrotrans_gag_dom"/>
</dbReference>
<evidence type="ECO:0000256" key="3">
    <source>
        <dbReference type="ARBA" id="ARBA00022722"/>
    </source>
</evidence>
<evidence type="ECO:0000259" key="7">
    <source>
        <dbReference type="PROSITE" id="PS50994"/>
    </source>
</evidence>
<feature type="region of interest" description="Disordered" evidence="6">
    <location>
        <begin position="578"/>
        <end position="597"/>
    </location>
</feature>
<dbReference type="SUPFAM" id="SSF56672">
    <property type="entry name" value="DNA/RNA polymerases"/>
    <property type="match status" value="1"/>
</dbReference>
<sequence length="1291" mass="143365">MAAQQVPPVGVGQPNAMAQPHVQAAISPFATPYPQQGAVNRAGGEKGLPLSGGIKTRPIPPQFKFPPVPRYSGETDPKEFLSIYESAIEAAHGDENTKAKVIHLALDGIARSWYFNLPDNSIYSWEQLRDVFVLNFRGTYEEPKTQQHLLGIRQRPGESIREYMRRFSQARCQVQDITEASVINAASAGLLEGELTRKIANKEPLTLEHLLCIIDGFARGEEDSKRRQAIQAEYDKASITAAQAQAQVQVAEPPPLSVRQSQPAIQGQPPRQSQAPITWRKFRTDRAGKAVMAVEEVQALRKEFDAQQASNHQQPAHKKVRKDLYCAFHGRSSHTTEQCRNIRQRGNAQNPRPQQGTTVEAPREAVQEQTPPAEQRQDVHQLSKRQKKMQTRMVHSITSAGEGAPQYLNQLISFGPEDAEGVIFPHQDPLVISAEIAGFEVRRILVDGGSSADVIFAEAYAKMGLPTQALTPAPVSLRGFGGEAVQVLGQTLLLIAFGSGENRREEQILFDVVDIPYNYNAIFGRATLNKFEAISHHNYLKLKMPGPTAVIVVKGLQPSATSKGDLAIIHRAVHSVETEPHERLKHMPKPTPHSKMTTVQIDDVDPTKLVSLGGDMGEGELESILEVLKKNIDIFAWSPDEVGGVPANLIMHHLAVKPDIKPRKQKLRKMSADRQEAAKAEVQKLLRAGVIQEINHPEWLANPVLVRKSNGKWRMCVDFTDLNKACPKDDFPLPRIDQLVDSTARCELMSFLDAYSGYHQIHMNPLDIPKTSFITPFGTFCHLRMPFGLRNAGATFATLVYKVLGKQLGRNVEAYIDDIVVKSRKAFDHAIDLQETFDSLRAAGIKLNPEKCVFGVRAGNLLGFLVSERGIEANPEKIDAIQQMKPPSSTLRGAGKFNWTPECQAAFDELKQYLQSSPALISPPPGSELLLYLAASPVAVSAALVQETEFGQKPVYFISEVLQGAKTRYIEMEKLAYALVMVSHKLKHYFQAHKVIVPSQYPLGEILRGKEVTGRLSKWAAELSPFDLHFIARFAIKSQVLADFVAEWTPALATDREPTEQRAGIAAALFSPNGVPIRYAARLQFDTTNNATEYEAVLLGLRKAKALGVQRLLIRTDSKLVAGHVDKSFEAKEERMKRWGLDIIGPFPVARNGYKFAIVSVEYFSGWIEAEPLGAITSAAVQKFVWKNIVCRFGVPKEFIPDNGKQFDSDKFREMCEGLNLEIRFASVAHPQSNGAAERTNGKILEALKKRLEGAAKGKWPEELLSVLWALWTTPTRPSLARLCFFMAMRQ</sequence>
<keyword evidence="4" id="KW-0378">Hydrolase</keyword>
<keyword evidence="4" id="KW-0255">Endonuclease</keyword>
<dbReference type="InterPro" id="IPR050951">
    <property type="entry name" value="Retrovirus_Pol_polyprotein"/>
</dbReference>